<organism evidence="2">
    <name type="scientific">Telmatobacter sp. DSM 110680</name>
    <dbReference type="NCBI Taxonomy" id="3036704"/>
    <lineage>
        <taxon>Bacteria</taxon>
        <taxon>Pseudomonadati</taxon>
        <taxon>Acidobacteriota</taxon>
        <taxon>Terriglobia</taxon>
        <taxon>Terriglobales</taxon>
        <taxon>Acidobacteriaceae</taxon>
        <taxon>Telmatobacter</taxon>
    </lineage>
</organism>
<dbReference type="AlphaFoldDB" id="A0AAU7DPW6"/>
<dbReference type="EMBL" id="CP121196">
    <property type="protein sequence ID" value="XBH19332.1"/>
    <property type="molecule type" value="Genomic_DNA"/>
</dbReference>
<accession>A0AAU7DPW6</accession>
<feature type="compositionally biased region" description="Basic residues" evidence="1">
    <location>
        <begin position="149"/>
        <end position="160"/>
    </location>
</feature>
<gene>
    <name evidence="2" type="ORF">P8935_08445</name>
</gene>
<feature type="compositionally biased region" description="Basic and acidic residues" evidence="1">
    <location>
        <begin position="79"/>
        <end position="90"/>
    </location>
</feature>
<evidence type="ECO:0000256" key="1">
    <source>
        <dbReference type="SAM" id="MobiDB-lite"/>
    </source>
</evidence>
<proteinExistence type="predicted"/>
<feature type="region of interest" description="Disordered" evidence="1">
    <location>
        <begin position="126"/>
        <end position="160"/>
    </location>
</feature>
<feature type="compositionally biased region" description="Basic and acidic residues" evidence="1">
    <location>
        <begin position="133"/>
        <end position="148"/>
    </location>
</feature>
<protein>
    <submittedName>
        <fullName evidence="2">Uncharacterized protein</fullName>
    </submittedName>
</protein>
<name>A0AAU7DPW6_9BACT</name>
<sequence>MPNNRERELEEFLAPLPAWLQAALEERDYSFRSVEENLEWINNQNRVTELKPKYESILRHLPAKWNEYCKRFRERLRKTRETQEHFEKSPKGKPGRPLDSKSGSYFEQHSVDSSYADIAKQELLQEQQSVQDDEAKQVLIRKETERIRASVRRSRRRQSE</sequence>
<feature type="region of interest" description="Disordered" evidence="1">
    <location>
        <begin position="79"/>
        <end position="106"/>
    </location>
</feature>
<evidence type="ECO:0000313" key="2">
    <source>
        <dbReference type="EMBL" id="XBH19332.1"/>
    </source>
</evidence>
<dbReference type="RefSeq" id="WP_348264548.1">
    <property type="nucleotide sequence ID" value="NZ_CP121196.1"/>
</dbReference>
<reference evidence="2" key="1">
    <citation type="submission" date="2023-03" db="EMBL/GenBank/DDBJ databases">
        <title>Edaphobacter sp.</title>
        <authorList>
            <person name="Huber K.J."/>
            <person name="Papendorf J."/>
            <person name="Pilke C."/>
            <person name="Bunk B."/>
            <person name="Sproeer C."/>
            <person name="Pester M."/>
        </authorList>
    </citation>
    <scope>NUCLEOTIDE SEQUENCE</scope>
    <source>
        <strain evidence="2">DSM 110680</strain>
    </source>
</reference>